<reference evidence="2" key="1">
    <citation type="submission" date="2024-06" db="EMBL/GenBank/DDBJ databases">
        <title>Biodegradation of dimethachlon by Arthrobacter sp. K5: mechanistic insights and ecological implications.</title>
        <authorList>
            <person name="Hu S."/>
            <person name="Lu P."/>
        </authorList>
    </citation>
    <scope>NUCLEOTIDE SEQUENCE</scope>
    <source>
        <strain evidence="2">K5</strain>
    </source>
</reference>
<name>A0AAU8EMG9_9MICC</name>
<keyword evidence="1" id="KW-0812">Transmembrane</keyword>
<accession>A0AAU8EMG9</accession>
<gene>
    <name evidence="2" type="ORF">ABRP34_14635</name>
</gene>
<proteinExistence type="predicted"/>
<dbReference type="AlphaFoldDB" id="A0AAU8EMG9"/>
<dbReference type="EMBL" id="CP159279">
    <property type="protein sequence ID" value="XCH10071.1"/>
    <property type="molecule type" value="Genomic_DNA"/>
</dbReference>
<dbReference type="RefSeq" id="WP_353710744.1">
    <property type="nucleotide sequence ID" value="NZ_CP159279.1"/>
</dbReference>
<sequence>MDPSLSFVMALAALLLTVVNIVVTVVLFRRSAGQVVVEMNAALLNPARALISNDKGTWGLDLLNYDPTGVELSKIVIENPGRTAATVTKLDIRVEGAANSDSLWA</sequence>
<evidence type="ECO:0000256" key="1">
    <source>
        <dbReference type="SAM" id="Phobius"/>
    </source>
</evidence>
<keyword evidence="1" id="KW-0472">Membrane</keyword>
<organism evidence="2">
    <name type="scientific">Arthrobacter sp. K5</name>
    <dbReference type="NCBI Taxonomy" id="2839623"/>
    <lineage>
        <taxon>Bacteria</taxon>
        <taxon>Bacillati</taxon>
        <taxon>Actinomycetota</taxon>
        <taxon>Actinomycetes</taxon>
        <taxon>Micrococcales</taxon>
        <taxon>Micrococcaceae</taxon>
        <taxon>Arthrobacter</taxon>
    </lineage>
</organism>
<keyword evidence="1" id="KW-1133">Transmembrane helix</keyword>
<feature type="transmembrane region" description="Helical" evidence="1">
    <location>
        <begin position="6"/>
        <end position="28"/>
    </location>
</feature>
<evidence type="ECO:0000313" key="2">
    <source>
        <dbReference type="EMBL" id="XCH10071.1"/>
    </source>
</evidence>
<protein>
    <submittedName>
        <fullName evidence="2">Uncharacterized protein</fullName>
    </submittedName>
</protein>